<dbReference type="SUPFAM" id="SSF56112">
    <property type="entry name" value="Protein kinase-like (PK-like)"/>
    <property type="match status" value="1"/>
</dbReference>
<evidence type="ECO:0000259" key="2">
    <source>
        <dbReference type="Pfam" id="PF01636"/>
    </source>
</evidence>
<sequence length="338" mass="36992">MPPTSYTQAMHRAAETALTAYDLPQPATAAPIRLLNNAVYEVTAAGGHRYALRVHRPAYRTPAHTRSELAFLDTVHDDLAAAGIRTPKPVPTNDGALSVAIPSPGGGRTLHCDLLTWVEGVVRRPGTGLGTIGVHETGRSLAHLHRVAESFTPPAGFDLPAWDARALFTEDSPYRPGPFRDLLEPADRSLFDHVADRTAAILDRLGGDPEAFGVVHHDFILGNCHTRRTPQGWSIGVLDFDETGWGHYLADMGPVLGNLSDYPHFRRLRAAFLAGYRSVRPLPVELEVHLPMLMAARHAAQCLWAAGLVHSNGSEEVDTAEHIKYRMREVRRCLDLSA</sequence>
<protein>
    <submittedName>
        <fullName evidence="3">Phosphotransferase</fullName>
    </submittedName>
</protein>
<name>A0ABS3U0B3_9ACTN</name>
<keyword evidence="4" id="KW-1185">Reference proteome</keyword>
<dbReference type="InterPro" id="IPR011009">
    <property type="entry name" value="Kinase-like_dom_sf"/>
</dbReference>
<gene>
    <name evidence="3" type="ORF">J5V16_05085</name>
</gene>
<dbReference type="Gene3D" id="3.90.1200.10">
    <property type="match status" value="1"/>
</dbReference>
<proteinExistence type="inferred from homology"/>
<dbReference type="InterPro" id="IPR002575">
    <property type="entry name" value="Aminoglycoside_PTrfase"/>
</dbReference>
<evidence type="ECO:0000313" key="4">
    <source>
        <dbReference type="Proteomes" id="UP000681341"/>
    </source>
</evidence>
<dbReference type="PANTHER" id="PTHR21064:SF6">
    <property type="entry name" value="AMINOGLYCOSIDE PHOSPHOTRANSFERASE DOMAIN-CONTAINING PROTEIN"/>
    <property type="match status" value="1"/>
</dbReference>
<organism evidence="3 4">
    <name type="scientific">Glycomyces niveus</name>
    <dbReference type="NCBI Taxonomy" id="2820287"/>
    <lineage>
        <taxon>Bacteria</taxon>
        <taxon>Bacillati</taxon>
        <taxon>Actinomycetota</taxon>
        <taxon>Actinomycetes</taxon>
        <taxon>Glycomycetales</taxon>
        <taxon>Glycomycetaceae</taxon>
        <taxon>Glycomyces</taxon>
    </lineage>
</organism>
<dbReference type="InterPro" id="IPR050249">
    <property type="entry name" value="Pseudomonas-type_ThrB"/>
</dbReference>
<dbReference type="RefSeq" id="WP_208494971.1">
    <property type="nucleotide sequence ID" value="NZ_JAGFNP010000002.1"/>
</dbReference>
<dbReference type="Proteomes" id="UP000681341">
    <property type="component" value="Unassembled WGS sequence"/>
</dbReference>
<feature type="domain" description="Aminoglycoside phosphotransferase" evidence="2">
    <location>
        <begin position="36"/>
        <end position="277"/>
    </location>
</feature>
<comment type="caution">
    <text evidence="3">The sequence shown here is derived from an EMBL/GenBank/DDBJ whole genome shotgun (WGS) entry which is preliminary data.</text>
</comment>
<dbReference type="Gene3D" id="3.30.200.20">
    <property type="entry name" value="Phosphorylase Kinase, domain 1"/>
    <property type="match status" value="1"/>
</dbReference>
<evidence type="ECO:0000313" key="3">
    <source>
        <dbReference type="EMBL" id="MBO3732189.1"/>
    </source>
</evidence>
<comment type="similarity">
    <text evidence="1">Belongs to the pseudomonas-type ThrB family.</text>
</comment>
<reference evidence="3 4" key="1">
    <citation type="submission" date="2021-03" db="EMBL/GenBank/DDBJ databases">
        <title>Glycomyces sp. nov., a novel actinomycete isolated from soil.</title>
        <authorList>
            <person name="Yang X."/>
            <person name="Xu X."/>
        </authorList>
    </citation>
    <scope>NUCLEOTIDE SEQUENCE [LARGE SCALE GENOMIC DNA]</scope>
    <source>
        <strain evidence="3 4">NEAU-S30</strain>
    </source>
</reference>
<dbReference type="EMBL" id="JAGFNP010000002">
    <property type="protein sequence ID" value="MBO3732189.1"/>
    <property type="molecule type" value="Genomic_DNA"/>
</dbReference>
<dbReference type="Pfam" id="PF01636">
    <property type="entry name" value="APH"/>
    <property type="match status" value="1"/>
</dbReference>
<dbReference type="PANTHER" id="PTHR21064">
    <property type="entry name" value="AMINOGLYCOSIDE PHOSPHOTRANSFERASE DOMAIN-CONTAINING PROTEIN-RELATED"/>
    <property type="match status" value="1"/>
</dbReference>
<accession>A0ABS3U0B3</accession>
<evidence type="ECO:0000256" key="1">
    <source>
        <dbReference type="ARBA" id="ARBA00038240"/>
    </source>
</evidence>